<evidence type="ECO:0000256" key="1">
    <source>
        <dbReference type="SAM" id="Phobius"/>
    </source>
</evidence>
<organism evidence="3">
    <name type="scientific">Culicoides sonorensis</name>
    <name type="common">Biting midge</name>
    <dbReference type="NCBI Taxonomy" id="179676"/>
    <lineage>
        <taxon>Eukaryota</taxon>
        <taxon>Metazoa</taxon>
        <taxon>Ecdysozoa</taxon>
        <taxon>Arthropoda</taxon>
        <taxon>Hexapoda</taxon>
        <taxon>Insecta</taxon>
        <taxon>Pterygota</taxon>
        <taxon>Neoptera</taxon>
        <taxon>Endopterygota</taxon>
        <taxon>Diptera</taxon>
        <taxon>Nematocera</taxon>
        <taxon>Chironomoidea</taxon>
        <taxon>Ceratopogonidae</taxon>
        <taxon>Ceratopogoninae</taxon>
        <taxon>Culicoides</taxon>
        <taxon>Monoculicoides</taxon>
    </lineage>
</organism>
<accession>A0A336N0M7</accession>
<reference evidence="2" key="1">
    <citation type="submission" date="2018-04" db="EMBL/GenBank/DDBJ databases">
        <authorList>
            <person name="Go L.Y."/>
            <person name="Mitchell J.A."/>
        </authorList>
    </citation>
    <scope>NUCLEOTIDE SEQUENCE</scope>
    <source>
        <tissue evidence="2">Whole organism</tissue>
    </source>
</reference>
<protein>
    <submittedName>
        <fullName evidence="3">CSON011862 protein</fullName>
    </submittedName>
</protein>
<proteinExistence type="predicted"/>
<reference evidence="3" key="2">
    <citation type="submission" date="2018-07" db="EMBL/GenBank/DDBJ databases">
        <authorList>
            <person name="Quirk P.G."/>
            <person name="Krulwich T.A."/>
        </authorList>
    </citation>
    <scope>NUCLEOTIDE SEQUENCE</scope>
</reference>
<evidence type="ECO:0000313" key="2">
    <source>
        <dbReference type="EMBL" id="SSX16796.1"/>
    </source>
</evidence>
<dbReference type="EMBL" id="UFQT01005339">
    <property type="protein sequence ID" value="SSX35980.1"/>
    <property type="molecule type" value="Genomic_DNA"/>
</dbReference>
<keyword evidence="1" id="KW-0472">Membrane</keyword>
<name>A0A336N0M7_CULSO</name>
<evidence type="ECO:0000313" key="3">
    <source>
        <dbReference type="EMBL" id="SSX35980.1"/>
    </source>
</evidence>
<keyword evidence="1" id="KW-1133">Transmembrane helix</keyword>
<feature type="transmembrane region" description="Helical" evidence="1">
    <location>
        <begin position="6"/>
        <end position="24"/>
    </location>
</feature>
<gene>
    <name evidence="3" type="primary">CSON011862</name>
</gene>
<keyword evidence="1" id="KW-0812">Transmembrane</keyword>
<dbReference type="AlphaFoldDB" id="A0A336N0M7"/>
<dbReference type="EMBL" id="UFQS01005339">
    <property type="protein sequence ID" value="SSX16796.1"/>
    <property type="molecule type" value="Genomic_DNA"/>
</dbReference>
<sequence length="39" mass="4534">MSYFILFSNTCTFIIIIYNLLTFIHSTVTIKTNSYTTHA</sequence>
<dbReference type="VEuPathDB" id="VectorBase:CSON011862"/>